<keyword evidence="6" id="KW-0663">Pyridoxal phosphate</keyword>
<evidence type="ECO:0000256" key="3">
    <source>
        <dbReference type="ARBA" id="ARBA00012751"/>
    </source>
</evidence>
<dbReference type="OrthoDB" id="6500941at2759"/>
<accession>A0A443RV73</accession>
<feature type="non-terminal residue" evidence="9">
    <location>
        <position position="223"/>
    </location>
</feature>
<evidence type="ECO:0000313" key="10">
    <source>
        <dbReference type="Proteomes" id="UP000288716"/>
    </source>
</evidence>
<dbReference type="Gene3D" id="3.40.640.10">
    <property type="entry name" value="Type I PLP-dependent aspartate aminotransferase-like (Major domain)"/>
    <property type="match status" value="1"/>
</dbReference>
<dbReference type="InterPro" id="IPR015422">
    <property type="entry name" value="PyrdxlP-dep_Trfase_small"/>
</dbReference>
<sequence>VFTYDELTTIANLCNKYDSLVLMDEVYEWIVFDDNKHIRMNTLPDMWERTITVCSAGKSFSVTGWRIGFAYGPEELIEPLELIHENIVSECVTPIQEAIAIAYELEIERFNTPLCYWKQLSTLLQEKRNMLVHLLRRVNMDVVIPEGGYFLIADFSKLAQHFDYSGEDGETKDWKFAKWLSKNKKLHGIPPSAFYSNQNKKIAENFIRFCFAKKDETLKNAEK</sequence>
<dbReference type="InterPro" id="IPR015424">
    <property type="entry name" value="PyrdxlP-dep_Trfase"/>
</dbReference>
<organism evidence="9 10">
    <name type="scientific">Leptotrombidium deliense</name>
    <dbReference type="NCBI Taxonomy" id="299467"/>
    <lineage>
        <taxon>Eukaryota</taxon>
        <taxon>Metazoa</taxon>
        <taxon>Ecdysozoa</taxon>
        <taxon>Arthropoda</taxon>
        <taxon>Chelicerata</taxon>
        <taxon>Arachnida</taxon>
        <taxon>Acari</taxon>
        <taxon>Acariformes</taxon>
        <taxon>Trombidiformes</taxon>
        <taxon>Prostigmata</taxon>
        <taxon>Anystina</taxon>
        <taxon>Parasitengona</taxon>
        <taxon>Trombiculoidea</taxon>
        <taxon>Trombiculidae</taxon>
        <taxon>Leptotrombidium</taxon>
    </lineage>
</organism>
<dbReference type="GO" id="GO:0005739">
    <property type="term" value="C:mitochondrion"/>
    <property type="evidence" value="ECO:0007669"/>
    <property type="project" value="TreeGrafter"/>
</dbReference>
<comment type="similarity">
    <text evidence="2">Belongs to the class-I pyridoxal-phosphate-dependent aminotransferase family.</text>
</comment>
<reference evidence="9 10" key="1">
    <citation type="journal article" date="2018" name="Gigascience">
        <title>Genomes of trombidid mites reveal novel predicted allergens and laterally-transferred genes associated with secondary metabolism.</title>
        <authorList>
            <person name="Dong X."/>
            <person name="Chaisiri K."/>
            <person name="Xia D."/>
            <person name="Armstrong S.D."/>
            <person name="Fang Y."/>
            <person name="Donnelly M.J."/>
            <person name="Kadowaki T."/>
            <person name="McGarry J.W."/>
            <person name="Darby A.C."/>
            <person name="Makepeace B.L."/>
        </authorList>
    </citation>
    <scope>NUCLEOTIDE SEQUENCE [LARGE SCALE GENOMIC DNA]</scope>
    <source>
        <strain evidence="9">UoL-UT</strain>
    </source>
</reference>
<evidence type="ECO:0000256" key="7">
    <source>
        <dbReference type="ARBA" id="ARBA00024016"/>
    </source>
</evidence>
<comment type="pathway">
    <text evidence="7">Amino-acid degradation; L-kynurenine degradation; kynurenate from L-kynurenine: step 1/2.</text>
</comment>
<dbReference type="InterPro" id="IPR051326">
    <property type="entry name" value="Kynurenine-oxoglutarate_AT"/>
</dbReference>
<dbReference type="Pfam" id="PF00155">
    <property type="entry name" value="Aminotran_1_2"/>
    <property type="match status" value="1"/>
</dbReference>
<dbReference type="PANTHER" id="PTHR43807">
    <property type="entry name" value="FI04487P"/>
    <property type="match status" value="1"/>
</dbReference>
<dbReference type="PANTHER" id="PTHR43807:SF20">
    <property type="entry name" value="FI04487P"/>
    <property type="match status" value="1"/>
</dbReference>
<proteinExistence type="inferred from homology"/>
<protein>
    <recommendedName>
        <fullName evidence="3">kynurenine--oxoglutarate transaminase</fullName>
        <ecNumber evidence="3">2.6.1.7</ecNumber>
    </recommendedName>
</protein>
<dbReference type="InterPro" id="IPR004838">
    <property type="entry name" value="NHTrfase_class1_PyrdxlP-BS"/>
</dbReference>
<dbReference type="AlphaFoldDB" id="A0A443RV73"/>
<evidence type="ECO:0000256" key="1">
    <source>
        <dbReference type="ARBA" id="ARBA00001933"/>
    </source>
</evidence>
<evidence type="ECO:0000256" key="4">
    <source>
        <dbReference type="ARBA" id="ARBA00022576"/>
    </source>
</evidence>
<dbReference type="CDD" id="cd00609">
    <property type="entry name" value="AAT_like"/>
    <property type="match status" value="1"/>
</dbReference>
<evidence type="ECO:0000256" key="6">
    <source>
        <dbReference type="ARBA" id="ARBA00022898"/>
    </source>
</evidence>
<dbReference type="Gene3D" id="3.90.1150.10">
    <property type="entry name" value="Aspartate Aminotransferase, domain 1"/>
    <property type="match status" value="1"/>
</dbReference>
<dbReference type="PROSITE" id="PS00105">
    <property type="entry name" value="AA_TRANSFER_CLASS_1"/>
    <property type="match status" value="1"/>
</dbReference>
<dbReference type="Proteomes" id="UP000288716">
    <property type="component" value="Unassembled WGS sequence"/>
</dbReference>
<dbReference type="UniPathway" id="UPA00334">
    <property type="reaction ID" value="UER00726"/>
</dbReference>
<dbReference type="GO" id="GO:0097053">
    <property type="term" value="P:L-kynurenine catabolic process"/>
    <property type="evidence" value="ECO:0007669"/>
    <property type="project" value="UniProtKB-UniPathway"/>
</dbReference>
<dbReference type="EC" id="2.6.1.7" evidence="3"/>
<keyword evidence="5" id="KW-0808">Transferase</keyword>
<keyword evidence="10" id="KW-1185">Reference proteome</keyword>
<evidence type="ECO:0000313" key="9">
    <source>
        <dbReference type="EMBL" id="RWS19104.1"/>
    </source>
</evidence>
<dbReference type="InterPro" id="IPR015421">
    <property type="entry name" value="PyrdxlP-dep_Trfase_major"/>
</dbReference>
<dbReference type="SUPFAM" id="SSF53383">
    <property type="entry name" value="PLP-dependent transferases"/>
    <property type="match status" value="1"/>
</dbReference>
<comment type="cofactor">
    <cofactor evidence="1">
        <name>pyridoxal 5'-phosphate</name>
        <dbReference type="ChEBI" id="CHEBI:597326"/>
    </cofactor>
</comment>
<evidence type="ECO:0000256" key="2">
    <source>
        <dbReference type="ARBA" id="ARBA00007441"/>
    </source>
</evidence>
<name>A0A443RV73_9ACAR</name>
<dbReference type="EMBL" id="NCKV01030112">
    <property type="protein sequence ID" value="RWS19104.1"/>
    <property type="molecule type" value="Genomic_DNA"/>
</dbReference>
<feature type="domain" description="Aminotransferase class I/classII large" evidence="8">
    <location>
        <begin position="1"/>
        <end position="221"/>
    </location>
</feature>
<evidence type="ECO:0000259" key="8">
    <source>
        <dbReference type="Pfam" id="PF00155"/>
    </source>
</evidence>
<dbReference type="FunFam" id="3.90.1150.10:FF:000021">
    <property type="entry name" value="Kynurenine--oxoglutarate transaminase 3"/>
    <property type="match status" value="1"/>
</dbReference>
<feature type="non-terminal residue" evidence="9">
    <location>
        <position position="1"/>
    </location>
</feature>
<dbReference type="VEuPathDB" id="VectorBase:LDEU012936"/>
<dbReference type="STRING" id="299467.A0A443RV73"/>
<comment type="caution">
    <text evidence="9">The sequence shown here is derived from an EMBL/GenBank/DDBJ whole genome shotgun (WGS) entry which is preliminary data.</text>
</comment>
<keyword evidence="4" id="KW-0032">Aminotransferase</keyword>
<evidence type="ECO:0000256" key="5">
    <source>
        <dbReference type="ARBA" id="ARBA00022679"/>
    </source>
</evidence>
<dbReference type="GO" id="GO:0030170">
    <property type="term" value="F:pyridoxal phosphate binding"/>
    <property type="evidence" value="ECO:0007669"/>
    <property type="project" value="InterPro"/>
</dbReference>
<dbReference type="GO" id="GO:0016212">
    <property type="term" value="F:kynurenine-oxoglutarate transaminase activity"/>
    <property type="evidence" value="ECO:0007669"/>
    <property type="project" value="UniProtKB-EC"/>
</dbReference>
<dbReference type="InterPro" id="IPR004839">
    <property type="entry name" value="Aminotransferase_I/II_large"/>
</dbReference>
<gene>
    <name evidence="9" type="ORF">B4U80_03347</name>
</gene>